<organism evidence="2 3">
    <name type="scientific">Adineta steineri</name>
    <dbReference type="NCBI Taxonomy" id="433720"/>
    <lineage>
        <taxon>Eukaryota</taxon>
        <taxon>Metazoa</taxon>
        <taxon>Spiralia</taxon>
        <taxon>Gnathifera</taxon>
        <taxon>Rotifera</taxon>
        <taxon>Eurotatoria</taxon>
        <taxon>Bdelloidea</taxon>
        <taxon>Adinetida</taxon>
        <taxon>Adinetidae</taxon>
        <taxon>Adineta</taxon>
    </lineage>
</organism>
<reference evidence="2" key="1">
    <citation type="submission" date="2021-02" db="EMBL/GenBank/DDBJ databases">
        <authorList>
            <person name="Nowell W R."/>
        </authorList>
    </citation>
    <scope>NUCLEOTIDE SEQUENCE</scope>
</reference>
<protein>
    <submittedName>
        <fullName evidence="2">Uncharacterized protein</fullName>
    </submittedName>
</protein>
<sequence>MEKNDIIEKLIEEQEQQLCTATGVVDPTNSSPFLLNDFKLHTPLSSNSSISFVTIHQQETTTTTSKRSYDEVDNDHNESSSSKKTSLDTQTSSAEATATIV</sequence>
<dbReference type="Proteomes" id="UP000663860">
    <property type="component" value="Unassembled WGS sequence"/>
</dbReference>
<proteinExistence type="predicted"/>
<dbReference type="AlphaFoldDB" id="A0A813PN47"/>
<dbReference type="EMBL" id="CAJNOE010000024">
    <property type="protein sequence ID" value="CAF0755278.1"/>
    <property type="molecule type" value="Genomic_DNA"/>
</dbReference>
<name>A0A813PN47_9BILA</name>
<accession>A0A813PN47</accession>
<feature type="compositionally biased region" description="Polar residues" evidence="1">
    <location>
        <begin position="79"/>
        <end position="101"/>
    </location>
</feature>
<evidence type="ECO:0000313" key="2">
    <source>
        <dbReference type="EMBL" id="CAF0755278.1"/>
    </source>
</evidence>
<evidence type="ECO:0000256" key="1">
    <source>
        <dbReference type="SAM" id="MobiDB-lite"/>
    </source>
</evidence>
<evidence type="ECO:0000313" key="3">
    <source>
        <dbReference type="Proteomes" id="UP000663860"/>
    </source>
</evidence>
<feature type="compositionally biased region" description="Basic and acidic residues" evidence="1">
    <location>
        <begin position="67"/>
        <end position="78"/>
    </location>
</feature>
<gene>
    <name evidence="2" type="ORF">IZO911_LOCUS4395</name>
</gene>
<comment type="caution">
    <text evidence="2">The sequence shown here is derived from an EMBL/GenBank/DDBJ whole genome shotgun (WGS) entry which is preliminary data.</text>
</comment>
<feature type="region of interest" description="Disordered" evidence="1">
    <location>
        <begin position="57"/>
        <end position="101"/>
    </location>
</feature>